<evidence type="ECO:0000313" key="1">
    <source>
        <dbReference type="EnsemblMetazoa" id="GPAI027677-PA"/>
    </source>
</evidence>
<organism evidence="1 2">
    <name type="scientific">Glossina pallidipes</name>
    <name type="common">Tsetse fly</name>
    <dbReference type="NCBI Taxonomy" id="7398"/>
    <lineage>
        <taxon>Eukaryota</taxon>
        <taxon>Metazoa</taxon>
        <taxon>Ecdysozoa</taxon>
        <taxon>Arthropoda</taxon>
        <taxon>Hexapoda</taxon>
        <taxon>Insecta</taxon>
        <taxon>Pterygota</taxon>
        <taxon>Neoptera</taxon>
        <taxon>Endopterygota</taxon>
        <taxon>Diptera</taxon>
        <taxon>Brachycera</taxon>
        <taxon>Muscomorpha</taxon>
        <taxon>Hippoboscoidea</taxon>
        <taxon>Glossinidae</taxon>
        <taxon>Glossina</taxon>
    </lineage>
</organism>
<evidence type="ECO:0000313" key="2">
    <source>
        <dbReference type="Proteomes" id="UP000092445"/>
    </source>
</evidence>
<dbReference type="VEuPathDB" id="VectorBase:GPAI027677"/>
<reference evidence="1" key="2">
    <citation type="submission" date="2020-05" db="UniProtKB">
        <authorList>
            <consortium name="EnsemblMetazoa"/>
        </authorList>
    </citation>
    <scope>IDENTIFICATION</scope>
    <source>
        <strain evidence="1">IAEA</strain>
    </source>
</reference>
<protein>
    <submittedName>
        <fullName evidence="1">Uncharacterized protein</fullName>
    </submittedName>
</protein>
<proteinExistence type="predicted"/>
<dbReference type="Proteomes" id="UP000092445">
    <property type="component" value="Unassembled WGS sequence"/>
</dbReference>
<dbReference type="EnsemblMetazoa" id="GPAI027677-RA">
    <property type="protein sequence ID" value="GPAI027677-PA"/>
    <property type="gene ID" value="GPAI027677"/>
</dbReference>
<reference evidence="2" key="1">
    <citation type="submission" date="2014-03" db="EMBL/GenBank/DDBJ databases">
        <authorList>
            <person name="Aksoy S."/>
            <person name="Warren W."/>
            <person name="Wilson R.K."/>
        </authorList>
    </citation>
    <scope>NUCLEOTIDE SEQUENCE [LARGE SCALE GENOMIC DNA]</scope>
    <source>
        <strain evidence="2">IAEA</strain>
    </source>
</reference>
<keyword evidence="2" id="KW-1185">Reference proteome</keyword>
<name>A0A1A9ZWY7_GLOPL</name>
<dbReference type="AlphaFoldDB" id="A0A1A9ZWY7"/>
<accession>A0A1A9ZWY7</accession>
<sequence length="106" mass="11497">MSVDIGELWVLPAEYEVFVSSEVGVSRSLSSDFKTSAASSDFLCMPSSQGATDSSSLADLMIVSGLLPNRVLALENSDPKIYTQIDTQQMNGMRISRIEQNSPFSL</sequence>